<evidence type="ECO:0000313" key="12">
    <source>
        <dbReference type="EMBL" id="SDI19352.1"/>
    </source>
</evidence>
<evidence type="ECO:0000259" key="11">
    <source>
        <dbReference type="SMART" id="SM00387"/>
    </source>
</evidence>
<keyword evidence="10" id="KW-1133">Transmembrane helix</keyword>
<evidence type="ECO:0000256" key="4">
    <source>
        <dbReference type="ARBA" id="ARBA00022679"/>
    </source>
</evidence>
<keyword evidence="4" id="KW-0808">Transferase</keyword>
<dbReference type="RefSeq" id="WP_074586293.1">
    <property type="nucleotide sequence ID" value="NZ_FNEI01000001.1"/>
</dbReference>
<keyword evidence="7" id="KW-0067">ATP-binding</keyword>
<evidence type="ECO:0000256" key="7">
    <source>
        <dbReference type="ARBA" id="ARBA00022840"/>
    </source>
</evidence>
<dbReference type="SMART" id="SM00387">
    <property type="entry name" value="HATPase_c"/>
    <property type="match status" value="1"/>
</dbReference>
<keyword evidence="10" id="KW-0472">Membrane</keyword>
<dbReference type="GO" id="GO:0046983">
    <property type="term" value="F:protein dimerization activity"/>
    <property type="evidence" value="ECO:0007669"/>
    <property type="project" value="InterPro"/>
</dbReference>
<feature type="transmembrane region" description="Helical" evidence="10">
    <location>
        <begin position="131"/>
        <end position="149"/>
    </location>
</feature>
<evidence type="ECO:0000256" key="1">
    <source>
        <dbReference type="ARBA" id="ARBA00000085"/>
    </source>
</evidence>
<evidence type="ECO:0000256" key="8">
    <source>
        <dbReference type="ARBA" id="ARBA00023012"/>
    </source>
</evidence>
<dbReference type="SUPFAM" id="SSF55874">
    <property type="entry name" value="ATPase domain of HSP90 chaperone/DNA topoisomerase II/histidine kinase"/>
    <property type="match status" value="1"/>
</dbReference>
<feature type="domain" description="Histidine kinase/HSP90-like ATPase" evidence="11">
    <location>
        <begin position="284"/>
        <end position="382"/>
    </location>
</feature>
<dbReference type="PANTHER" id="PTHR24421">
    <property type="entry name" value="NITRATE/NITRITE SENSOR PROTEIN NARX-RELATED"/>
    <property type="match status" value="1"/>
</dbReference>
<dbReference type="GO" id="GO:0005524">
    <property type="term" value="F:ATP binding"/>
    <property type="evidence" value="ECO:0007669"/>
    <property type="project" value="UniProtKB-KW"/>
</dbReference>
<organism evidence="12 13">
    <name type="scientific">Arthrobacter cupressi</name>
    <dbReference type="NCBI Taxonomy" id="1045773"/>
    <lineage>
        <taxon>Bacteria</taxon>
        <taxon>Bacillati</taxon>
        <taxon>Actinomycetota</taxon>
        <taxon>Actinomycetes</taxon>
        <taxon>Micrococcales</taxon>
        <taxon>Micrococcaceae</taxon>
        <taxon>Arthrobacter</taxon>
    </lineage>
</organism>
<evidence type="ECO:0000256" key="9">
    <source>
        <dbReference type="SAM" id="MobiDB-lite"/>
    </source>
</evidence>
<keyword evidence="6 12" id="KW-0418">Kinase</keyword>
<dbReference type="OrthoDB" id="227596at2"/>
<keyword evidence="13" id="KW-1185">Reference proteome</keyword>
<evidence type="ECO:0000256" key="6">
    <source>
        <dbReference type="ARBA" id="ARBA00022777"/>
    </source>
</evidence>
<dbReference type="InterPro" id="IPR050482">
    <property type="entry name" value="Sensor_HK_TwoCompSys"/>
</dbReference>
<keyword evidence="10" id="KW-0812">Transmembrane</keyword>
<dbReference type="InterPro" id="IPR036890">
    <property type="entry name" value="HATPase_C_sf"/>
</dbReference>
<sequence length="387" mass="41114">MQRPYGFRRKGPPTSFIAIAVALVQVLGTVFAASRQDGARSLDALAFLLLLAGPAVLLLRRRMPVLMVPLTFAAALAYLLAGYPWGPVVVSFAVSLLLSAAAGLRWLAWLGAGSAAVTVLLWSLLGSDESWPLRVSAAAAWAAIFVLLGEGFRRRKERVAEYRRRRAAAEQAERDEYRLTLARDIHDVVAHSLSMINVQASVALHLGTNEPERLRPALEAIKAASKESLAEVRQLLGVLRDDAPLHPGARPGLARIPELVEHARLAGLRVELANPVDPAGVGEQQQEAAYRVVQEALSNVRRHSGAAAAVVRLAVVGNTLQVTVDDDGAGLGGSEPGNGLTGMRERVEALGGSLALLPPDGPRPNKGPNRGLRVEARIPLGTEGTGP</sequence>
<dbReference type="Pfam" id="PF07730">
    <property type="entry name" value="HisKA_3"/>
    <property type="match status" value="1"/>
</dbReference>
<keyword evidence="3" id="KW-0597">Phosphoprotein</keyword>
<evidence type="ECO:0000256" key="3">
    <source>
        <dbReference type="ARBA" id="ARBA00022553"/>
    </source>
</evidence>
<dbReference type="STRING" id="1045773.SAMN05216555_101274"/>
<gene>
    <name evidence="12" type="ORF">SAMN05216555_101274</name>
</gene>
<dbReference type="Proteomes" id="UP000182130">
    <property type="component" value="Unassembled WGS sequence"/>
</dbReference>
<dbReference type="CDD" id="cd16917">
    <property type="entry name" value="HATPase_UhpB-NarQ-NarX-like"/>
    <property type="match status" value="1"/>
</dbReference>
<dbReference type="GO" id="GO:0016020">
    <property type="term" value="C:membrane"/>
    <property type="evidence" value="ECO:0007669"/>
    <property type="project" value="InterPro"/>
</dbReference>
<dbReference type="Gene3D" id="3.30.565.10">
    <property type="entry name" value="Histidine kinase-like ATPase, C-terminal domain"/>
    <property type="match status" value="1"/>
</dbReference>
<proteinExistence type="predicted"/>
<comment type="catalytic activity">
    <reaction evidence="1">
        <text>ATP + protein L-histidine = ADP + protein N-phospho-L-histidine.</text>
        <dbReference type="EC" id="2.7.13.3"/>
    </reaction>
</comment>
<dbReference type="AlphaFoldDB" id="A0A1G8IKI3"/>
<dbReference type="Pfam" id="PF02518">
    <property type="entry name" value="HATPase_c"/>
    <property type="match status" value="1"/>
</dbReference>
<feature type="transmembrane region" description="Helical" evidence="10">
    <location>
        <begin position="66"/>
        <end position="86"/>
    </location>
</feature>
<dbReference type="InterPro" id="IPR003594">
    <property type="entry name" value="HATPase_dom"/>
</dbReference>
<accession>A0A1G8IKI3</accession>
<evidence type="ECO:0000256" key="5">
    <source>
        <dbReference type="ARBA" id="ARBA00022741"/>
    </source>
</evidence>
<reference evidence="13" key="1">
    <citation type="submission" date="2016-10" db="EMBL/GenBank/DDBJ databases">
        <authorList>
            <person name="Varghese N."/>
            <person name="Submissions S."/>
        </authorList>
    </citation>
    <scope>NUCLEOTIDE SEQUENCE [LARGE SCALE GENOMIC DNA]</scope>
    <source>
        <strain evidence="13">CGMCC 1.10783</strain>
    </source>
</reference>
<dbReference type="GO" id="GO:0000155">
    <property type="term" value="F:phosphorelay sensor kinase activity"/>
    <property type="evidence" value="ECO:0007669"/>
    <property type="project" value="InterPro"/>
</dbReference>
<feature type="transmembrane region" description="Helical" evidence="10">
    <location>
        <begin position="106"/>
        <end position="124"/>
    </location>
</feature>
<dbReference type="PANTHER" id="PTHR24421:SF10">
    <property type="entry name" value="NITRATE_NITRITE SENSOR PROTEIN NARQ"/>
    <property type="match status" value="1"/>
</dbReference>
<name>A0A1G8IKI3_9MICC</name>
<dbReference type="EMBL" id="FNEI01000001">
    <property type="protein sequence ID" value="SDI19352.1"/>
    <property type="molecule type" value="Genomic_DNA"/>
</dbReference>
<feature type="transmembrane region" description="Helical" evidence="10">
    <location>
        <begin position="42"/>
        <end position="59"/>
    </location>
</feature>
<keyword evidence="5" id="KW-0547">Nucleotide-binding</keyword>
<dbReference type="Gene3D" id="1.20.5.1930">
    <property type="match status" value="1"/>
</dbReference>
<evidence type="ECO:0000313" key="13">
    <source>
        <dbReference type="Proteomes" id="UP000182130"/>
    </source>
</evidence>
<dbReference type="EC" id="2.7.13.3" evidence="2"/>
<protein>
    <recommendedName>
        <fullName evidence="2">histidine kinase</fullName>
        <ecNumber evidence="2">2.7.13.3</ecNumber>
    </recommendedName>
</protein>
<feature type="region of interest" description="Disordered" evidence="9">
    <location>
        <begin position="353"/>
        <end position="387"/>
    </location>
</feature>
<evidence type="ECO:0000256" key="10">
    <source>
        <dbReference type="SAM" id="Phobius"/>
    </source>
</evidence>
<dbReference type="InterPro" id="IPR011712">
    <property type="entry name" value="Sig_transdc_His_kin_sub3_dim/P"/>
</dbReference>
<keyword evidence="8" id="KW-0902">Two-component regulatory system</keyword>
<evidence type="ECO:0000256" key="2">
    <source>
        <dbReference type="ARBA" id="ARBA00012438"/>
    </source>
</evidence>